<dbReference type="NCBIfam" id="TIGR01499">
    <property type="entry name" value="folC"/>
    <property type="match status" value="1"/>
</dbReference>
<dbReference type="InterPro" id="IPR036615">
    <property type="entry name" value="Mur_ligase_C_dom_sf"/>
</dbReference>
<comment type="similarity">
    <text evidence="1">Belongs to the folylpolyglutamate synthase family.</text>
</comment>
<accession>A0A9P8XZ09</accession>
<keyword evidence="2 7" id="KW-0436">Ligase</keyword>
<dbReference type="Proteomes" id="UP000756346">
    <property type="component" value="Unassembled WGS sequence"/>
</dbReference>
<comment type="caution">
    <text evidence="7">The sequence shown here is derived from an EMBL/GenBank/DDBJ whole genome shotgun (WGS) entry which is preliminary data.</text>
</comment>
<dbReference type="GO" id="GO:0005739">
    <property type="term" value="C:mitochondrion"/>
    <property type="evidence" value="ECO:0007669"/>
    <property type="project" value="TreeGrafter"/>
</dbReference>
<evidence type="ECO:0000256" key="5">
    <source>
        <dbReference type="ARBA" id="ARBA00022840"/>
    </source>
</evidence>
<proteinExistence type="inferred from homology"/>
<dbReference type="GO" id="GO:0008841">
    <property type="term" value="F:dihydrofolate synthase activity"/>
    <property type="evidence" value="ECO:0007669"/>
    <property type="project" value="TreeGrafter"/>
</dbReference>
<dbReference type="InterPro" id="IPR018109">
    <property type="entry name" value="Folylpolyglutamate_synth_CS"/>
</dbReference>
<dbReference type="FunFam" id="3.40.1190.10:FF:000010">
    <property type="entry name" value="Dihydrofolate synthetase"/>
    <property type="match status" value="1"/>
</dbReference>
<sequence length="648" mass="70432">MIELGLARVAALLKQTPQTWNAIHVAGTNGKGSICAYLTAMLRANQISCGRFTSPHLLDRWDCITINDQAVPETTFLHYEELIKKRNAEHQLRATEFELLTATAFEIFEAEKVQVGVIEVGLGGKLDATNVLKSKGVTVISKIGLDHQSFLGNTLEEIALHKSGIMRKGVPCVADLSNSTTVLDVIRKHAAETGAPLRLADPSSNALVSELADKLEPHQRQNLACAHEAFRLVYAQAAESTTSLASAIRSMVWPGRLQSLSVEPLTGRKANVVLDGAHNPQSAEVLASYVDKHLRPTSSGGVTWVLAASAGKDIQEILGLILRPEDSVTAVEFGPVDGMPWVKPLDSHTIVGAVKRMGISHVERQEPAIDLAAALRNASKVADGGPLVIAGSLYLVSDILHIMPPNHLVIVCCHGIWAGGPTGGSDEAGEWLIAPFQAGETPTFIDHMKAGLKVLRDDKDAVLMFSGGPTRPETRLSEALSYANLTASSPPSTFHERIRCEERALDSYYNVLFSLVQFWRDFAHSWPARLTIVGHSFKKERLVDEHCGAIGFPLNRVAYIGIDPPGVLDDEGTMKGNEAALRQWRADPHGNGEVLAGKRERRNPWAVEQDLFLTEEERRASGVATKRLNGDRGREVLLEGAVQPWSTV</sequence>
<keyword evidence="3" id="KW-0479">Metal-binding</keyword>
<dbReference type="EMBL" id="JAGTJQ010000008">
    <property type="protein sequence ID" value="KAH7025774.1"/>
    <property type="molecule type" value="Genomic_DNA"/>
</dbReference>
<dbReference type="GO" id="GO:0005524">
    <property type="term" value="F:ATP binding"/>
    <property type="evidence" value="ECO:0007669"/>
    <property type="project" value="UniProtKB-KW"/>
</dbReference>
<evidence type="ECO:0000256" key="6">
    <source>
        <dbReference type="ARBA" id="ARBA00022842"/>
    </source>
</evidence>
<dbReference type="GO" id="GO:0046872">
    <property type="term" value="F:metal ion binding"/>
    <property type="evidence" value="ECO:0007669"/>
    <property type="project" value="UniProtKB-KW"/>
</dbReference>
<dbReference type="OrthoDB" id="5212574at2759"/>
<dbReference type="GO" id="GO:0005829">
    <property type="term" value="C:cytosol"/>
    <property type="evidence" value="ECO:0007669"/>
    <property type="project" value="TreeGrafter"/>
</dbReference>
<keyword evidence="4" id="KW-0547">Nucleotide-binding</keyword>
<dbReference type="InterPro" id="IPR001645">
    <property type="entry name" value="Folylpolyglutamate_synth"/>
</dbReference>
<dbReference type="SUPFAM" id="SSF53244">
    <property type="entry name" value="MurD-like peptide ligases, peptide-binding domain"/>
    <property type="match status" value="1"/>
</dbReference>
<evidence type="ECO:0000313" key="7">
    <source>
        <dbReference type="EMBL" id="KAH7025774.1"/>
    </source>
</evidence>
<keyword evidence="5" id="KW-0067">ATP-binding</keyword>
<organism evidence="7 8">
    <name type="scientific">Microdochium trichocladiopsis</name>
    <dbReference type="NCBI Taxonomy" id="1682393"/>
    <lineage>
        <taxon>Eukaryota</taxon>
        <taxon>Fungi</taxon>
        <taxon>Dikarya</taxon>
        <taxon>Ascomycota</taxon>
        <taxon>Pezizomycotina</taxon>
        <taxon>Sordariomycetes</taxon>
        <taxon>Xylariomycetidae</taxon>
        <taxon>Xylariales</taxon>
        <taxon>Microdochiaceae</taxon>
        <taxon>Microdochium</taxon>
    </lineage>
</organism>
<dbReference type="SUPFAM" id="SSF53623">
    <property type="entry name" value="MurD-like peptide ligases, catalytic domain"/>
    <property type="match status" value="1"/>
</dbReference>
<keyword evidence="8" id="KW-1185">Reference proteome</keyword>
<evidence type="ECO:0000256" key="1">
    <source>
        <dbReference type="ARBA" id="ARBA00008276"/>
    </source>
</evidence>
<evidence type="ECO:0000256" key="4">
    <source>
        <dbReference type="ARBA" id="ARBA00022741"/>
    </source>
</evidence>
<dbReference type="RefSeq" id="XP_046008991.1">
    <property type="nucleotide sequence ID" value="XM_046150462.1"/>
</dbReference>
<dbReference type="GO" id="GO:0004326">
    <property type="term" value="F:tetrahydrofolylpolyglutamate synthase activity"/>
    <property type="evidence" value="ECO:0007669"/>
    <property type="project" value="InterPro"/>
</dbReference>
<evidence type="ECO:0000256" key="2">
    <source>
        <dbReference type="ARBA" id="ARBA00022598"/>
    </source>
</evidence>
<evidence type="ECO:0000256" key="3">
    <source>
        <dbReference type="ARBA" id="ARBA00022723"/>
    </source>
</evidence>
<dbReference type="Gene3D" id="3.90.190.20">
    <property type="entry name" value="Mur ligase, C-terminal domain"/>
    <property type="match status" value="1"/>
</dbReference>
<dbReference type="Gene3D" id="3.40.1190.10">
    <property type="entry name" value="Mur-like, catalytic domain"/>
    <property type="match status" value="1"/>
</dbReference>
<dbReference type="AlphaFoldDB" id="A0A9P8XZ09"/>
<keyword evidence="6" id="KW-0460">Magnesium</keyword>
<reference evidence="7" key="1">
    <citation type="journal article" date="2021" name="Nat. Commun.">
        <title>Genetic determinants of endophytism in the Arabidopsis root mycobiome.</title>
        <authorList>
            <person name="Mesny F."/>
            <person name="Miyauchi S."/>
            <person name="Thiergart T."/>
            <person name="Pickel B."/>
            <person name="Atanasova L."/>
            <person name="Karlsson M."/>
            <person name="Huettel B."/>
            <person name="Barry K.W."/>
            <person name="Haridas S."/>
            <person name="Chen C."/>
            <person name="Bauer D."/>
            <person name="Andreopoulos W."/>
            <person name="Pangilinan J."/>
            <person name="LaButti K."/>
            <person name="Riley R."/>
            <person name="Lipzen A."/>
            <person name="Clum A."/>
            <person name="Drula E."/>
            <person name="Henrissat B."/>
            <person name="Kohler A."/>
            <person name="Grigoriev I.V."/>
            <person name="Martin F.M."/>
            <person name="Hacquard S."/>
        </authorList>
    </citation>
    <scope>NUCLEOTIDE SEQUENCE</scope>
    <source>
        <strain evidence="7">MPI-CAGE-CH-0230</strain>
    </source>
</reference>
<dbReference type="PROSITE" id="PS01012">
    <property type="entry name" value="FOLYLPOLYGLU_SYNT_2"/>
    <property type="match status" value="1"/>
</dbReference>
<name>A0A9P8XZ09_9PEZI</name>
<evidence type="ECO:0000313" key="8">
    <source>
        <dbReference type="Proteomes" id="UP000756346"/>
    </source>
</evidence>
<dbReference type="PANTHER" id="PTHR11136:SF0">
    <property type="entry name" value="DIHYDROFOLATE SYNTHETASE-RELATED"/>
    <property type="match status" value="1"/>
</dbReference>
<dbReference type="PANTHER" id="PTHR11136">
    <property type="entry name" value="FOLYLPOLYGLUTAMATE SYNTHASE-RELATED"/>
    <property type="match status" value="1"/>
</dbReference>
<gene>
    <name evidence="7" type="ORF">B0I36DRAFT_249289</name>
</gene>
<dbReference type="GeneID" id="70180008"/>
<dbReference type="InterPro" id="IPR036565">
    <property type="entry name" value="Mur-like_cat_sf"/>
</dbReference>
<protein>
    <submittedName>
        <fullName evidence="7">Mur ligase</fullName>
    </submittedName>
</protein>